<dbReference type="InterPro" id="IPR036188">
    <property type="entry name" value="FAD/NAD-bd_sf"/>
</dbReference>
<keyword evidence="1" id="KW-0285">Flavoprotein</keyword>
<dbReference type="InterPro" id="IPR023753">
    <property type="entry name" value="FAD/NAD-binding_dom"/>
</dbReference>
<keyword evidence="4" id="KW-1015">Disulfide bond</keyword>
<dbReference type="PANTHER" id="PTHR48105">
    <property type="entry name" value="THIOREDOXIN REDUCTASE 1-RELATED-RELATED"/>
    <property type="match status" value="1"/>
</dbReference>
<gene>
    <name evidence="7" type="ORF">A3F34_02210</name>
</gene>
<organism evidence="7 8">
    <name type="scientific">Candidatus Roizmanbacteria bacterium RIFCSPHIGHO2_12_FULL_44_10</name>
    <dbReference type="NCBI Taxonomy" id="1802054"/>
    <lineage>
        <taxon>Bacteria</taxon>
        <taxon>Candidatus Roizmaniibacteriota</taxon>
    </lineage>
</organism>
<evidence type="ECO:0000256" key="3">
    <source>
        <dbReference type="ARBA" id="ARBA00023002"/>
    </source>
</evidence>
<protein>
    <recommendedName>
        <fullName evidence="6">FAD/NAD(P)-binding domain-containing protein</fullName>
    </recommendedName>
</protein>
<dbReference type="PRINTS" id="PR00469">
    <property type="entry name" value="PNDRDTASEII"/>
</dbReference>
<reference evidence="7 8" key="1">
    <citation type="journal article" date="2016" name="Nat. Commun.">
        <title>Thousands of microbial genomes shed light on interconnected biogeochemical processes in an aquifer system.</title>
        <authorList>
            <person name="Anantharaman K."/>
            <person name="Brown C.T."/>
            <person name="Hug L.A."/>
            <person name="Sharon I."/>
            <person name="Castelle C.J."/>
            <person name="Probst A.J."/>
            <person name="Thomas B.C."/>
            <person name="Singh A."/>
            <person name="Wilkins M.J."/>
            <person name="Karaoz U."/>
            <person name="Brodie E.L."/>
            <person name="Williams K.H."/>
            <person name="Hubbard S.S."/>
            <person name="Banfield J.F."/>
        </authorList>
    </citation>
    <scope>NUCLEOTIDE SEQUENCE [LARGE SCALE GENOMIC DNA]</scope>
</reference>
<keyword evidence="2" id="KW-0274">FAD</keyword>
<dbReference type="Pfam" id="PF07992">
    <property type="entry name" value="Pyr_redox_2"/>
    <property type="match status" value="1"/>
</dbReference>
<keyword evidence="3" id="KW-0560">Oxidoreductase</keyword>
<dbReference type="PROSITE" id="PS00573">
    <property type="entry name" value="PYRIDINE_REDOX_2"/>
    <property type="match status" value="1"/>
</dbReference>
<evidence type="ECO:0000313" key="7">
    <source>
        <dbReference type="EMBL" id="OGK40632.1"/>
    </source>
</evidence>
<name>A0A1F7IB91_9BACT</name>
<dbReference type="Gene3D" id="3.50.50.60">
    <property type="entry name" value="FAD/NAD(P)-binding domain"/>
    <property type="match status" value="2"/>
</dbReference>
<dbReference type="SUPFAM" id="SSF51905">
    <property type="entry name" value="FAD/NAD(P)-binding domain"/>
    <property type="match status" value="1"/>
</dbReference>
<evidence type="ECO:0000256" key="4">
    <source>
        <dbReference type="ARBA" id="ARBA00023157"/>
    </source>
</evidence>
<dbReference type="Proteomes" id="UP000179024">
    <property type="component" value="Unassembled WGS sequence"/>
</dbReference>
<comment type="caution">
    <text evidence="7">The sequence shown here is derived from an EMBL/GenBank/DDBJ whole genome shotgun (WGS) entry which is preliminary data.</text>
</comment>
<accession>A0A1F7IB91</accession>
<feature type="domain" description="FAD/NAD(P)-binding" evidence="6">
    <location>
        <begin position="7"/>
        <end position="267"/>
    </location>
</feature>
<evidence type="ECO:0000256" key="2">
    <source>
        <dbReference type="ARBA" id="ARBA00022827"/>
    </source>
</evidence>
<evidence type="ECO:0000256" key="1">
    <source>
        <dbReference type="ARBA" id="ARBA00022630"/>
    </source>
</evidence>
<evidence type="ECO:0000259" key="6">
    <source>
        <dbReference type="Pfam" id="PF07992"/>
    </source>
</evidence>
<keyword evidence="5" id="KW-0676">Redox-active center</keyword>
<dbReference type="InterPro" id="IPR050097">
    <property type="entry name" value="Ferredoxin-NADP_redctase_2"/>
</dbReference>
<evidence type="ECO:0000313" key="8">
    <source>
        <dbReference type="Proteomes" id="UP000179024"/>
    </source>
</evidence>
<evidence type="ECO:0000256" key="5">
    <source>
        <dbReference type="ARBA" id="ARBA00023284"/>
    </source>
</evidence>
<dbReference type="EMBL" id="MGAE01000001">
    <property type="protein sequence ID" value="OGK40632.1"/>
    <property type="molecule type" value="Genomic_DNA"/>
</dbReference>
<dbReference type="PRINTS" id="PR00368">
    <property type="entry name" value="FADPNR"/>
</dbReference>
<feature type="non-terminal residue" evidence="7">
    <location>
        <position position="310"/>
    </location>
</feature>
<sequence>METKRENIIIIGGGPTGLSAAVYNARAFLEPLVIAGSPPGGQLTLTSDVENYPGFESILGPELVEKYRKHAEKFGARFVNENVASVDFSDQNNLKVKLNNGVEYSARSILIATGASAQWLGLESETRLRGRGVSACATCDGFFFKDKVVAVVGGGDTAMEEALTLTKFASKVYLIHRKDSFRASQIMQKRVLAHEKIVVLWDTEVIEVLGEDKVSGLKLKFNSDKSKDKVKGDELEVQGFFLAIGHKPSTDFLQGHVDLDKKGYVMTYARLAEDFLRGNVELSNEKREYLKGGLDKHYSYSTSVLGVFAA</sequence>
<dbReference type="GO" id="GO:0016668">
    <property type="term" value="F:oxidoreductase activity, acting on a sulfur group of donors, NAD(P) as acceptor"/>
    <property type="evidence" value="ECO:0007669"/>
    <property type="project" value="UniProtKB-ARBA"/>
</dbReference>
<proteinExistence type="predicted"/>
<dbReference type="AlphaFoldDB" id="A0A1F7IB91"/>
<dbReference type="InterPro" id="IPR008255">
    <property type="entry name" value="Pyr_nucl-diS_OxRdtase_2_AS"/>
</dbReference>